<evidence type="ECO:0000313" key="2">
    <source>
        <dbReference type="Proteomes" id="UP000284842"/>
    </source>
</evidence>
<proteinExistence type="predicted"/>
<dbReference type="AlphaFoldDB" id="A0A409VHI9"/>
<dbReference type="OrthoDB" id="16851at2759"/>
<reference evidence="1 2" key="1">
    <citation type="journal article" date="2018" name="Evol. Lett.">
        <title>Horizontal gene cluster transfer increased hallucinogenic mushroom diversity.</title>
        <authorList>
            <person name="Reynolds H.T."/>
            <person name="Vijayakumar V."/>
            <person name="Gluck-Thaler E."/>
            <person name="Korotkin H.B."/>
            <person name="Matheny P.B."/>
            <person name="Slot J.C."/>
        </authorList>
    </citation>
    <scope>NUCLEOTIDE SEQUENCE [LARGE SCALE GENOMIC DNA]</scope>
    <source>
        <strain evidence="1 2">2629</strain>
    </source>
</reference>
<dbReference type="Proteomes" id="UP000284842">
    <property type="component" value="Unassembled WGS sequence"/>
</dbReference>
<protein>
    <submittedName>
        <fullName evidence="1">Uncharacterized protein</fullName>
    </submittedName>
</protein>
<evidence type="ECO:0000313" key="1">
    <source>
        <dbReference type="EMBL" id="PPQ65733.1"/>
    </source>
</evidence>
<organism evidence="1 2">
    <name type="scientific">Panaeolus cyanescens</name>
    <dbReference type="NCBI Taxonomy" id="181874"/>
    <lineage>
        <taxon>Eukaryota</taxon>
        <taxon>Fungi</taxon>
        <taxon>Dikarya</taxon>
        <taxon>Basidiomycota</taxon>
        <taxon>Agaricomycotina</taxon>
        <taxon>Agaricomycetes</taxon>
        <taxon>Agaricomycetidae</taxon>
        <taxon>Agaricales</taxon>
        <taxon>Agaricineae</taxon>
        <taxon>Galeropsidaceae</taxon>
        <taxon>Panaeolus</taxon>
    </lineage>
</organism>
<sequence>MANKKRKAASTGVFPIFKKKVKLEGSESTTSLNGASSSAAPEMTVEEFQNLLDLSSLQTEEEVNERLERISKALLYNFRMAVRREGQAEDVEFDIVEAEFYLQIGQIHEDPFTHGSEEQRFSGRWYFHRAPQFSADSHRSATSATMYRDGTRKGMDLTFGGPPHTSPVALAQTIWSDVPVSTKENTPPPRLLRGGILLRSIRQVGSGNKLTSGPSLLVDRILAACGVTSITELVQQKWKNEIAAFYPDEEKMPSTCLFIKPKTCPSNPAKLPVIYRSPRIGLELSHPGTTAPSVRPLHPRILYLPRRYRFFIKPTDLTANGRPQTFLGVLKSCIASYATEAAGLKKANLSKEITRLSGIKDATAAKYMAEYLAGREGGEEVLGSCIGSKGKGIGSSPGAYLKMMGSIAKIMEEEG</sequence>
<dbReference type="STRING" id="181874.A0A409VHI9"/>
<accession>A0A409VHI9</accession>
<comment type="caution">
    <text evidence="1">The sequence shown here is derived from an EMBL/GenBank/DDBJ whole genome shotgun (WGS) entry which is preliminary data.</text>
</comment>
<dbReference type="InParanoid" id="A0A409VHI9"/>
<dbReference type="EMBL" id="NHTK01006059">
    <property type="protein sequence ID" value="PPQ65733.1"/>
    <property type="molecule type" value="Genomic_DNA"/>
</dbReference>
<keyword evidence="2" id="KW-1185">Reference proteome</keyword>
<name>A0A409VHI9_9AGAR</name>
<gene>
    <name evidence="1" type="ORF">CVT24_011766</name>
</gene>